<dbReference type="GO" id="GO:0004336">
    <property type="term" value="F:galactosylceramidase activity"/>
    <property type="evidence" value="ECO:0007669"/>
    <property type="project" value="UniProtKB-EC"/>
</dbReference>
<evidence type="ECO:0000256" key="4">
    <source>
        <dbReference type="ARBA" id="ARBA00022963"/>
    </source>
</evidence>
<evidence type="ECO:0000313" key="9">
    <source>
        <dbReference type="EMBL" id="RHW23647.1"/>
    </source>
</evidence>
<evidence type="ECO:0000313" key="10">
    <source>
        <dbReference type="Proteomes" id="UP000283644"/>
    </source>
</evidence>
<name>A0A417XTU7_9ACTN</name>
<protein>
    <recommendedName>
        <fullName evidence="2">galactosylceramidase</fullName>
        <ecNumber evidence="2">3.2.1.46</ecNumber>
    </recommendedName>
    <alternativeName>
        <fullName evidence="5">Galactosylceramidase</fullName>
    </alternativeName>
</protein>
<dbReference type="PANTHER" id="PTHR15172">
    <property type="entry name" value="GALACTOCEREBROSIDASE"/>
    <property type="match status" value="1"/>
</dbReference>
<evidence type="ECO:0000259" key="8">
    <source>
        <dbReference type="Pfam" id="PF21708"/>
    </source>
</evidence>
<accession>A0A417XTU7</accession>
<feature type="signal peptide" evidence="6">
    <location>
        <begin position="1"/>
        <end position="36"/>
    </location>
</feature>
<keyword evidence="10" id="KW-1185">Reference proteome</keyword>
<reference evidence="9 10" key="1">
    <citation type="submission" date="2018-09" db="EMBL/GenBank/DDBJ databases">
        <title>Genome sequencing of Nocardioides immobilis CCTCC AB 2017083 for comparison to Nocardioides silvaticus.</title>
        <authorList>
            <person name="Li C."/>
            <person name="Wang G."/>
        </authorList>
    </citation>
    <scope>NUCLEOTIDE SEQUENCE [LARGE SCALE GENOMIC DNA]</scope>
    <source>
        <strain evidence="9 10">CCTCC AB 2017083</strain>
    </source>
</reference>
<dbReference type="PANTHER" id="PTHR15172:SF1">
    <property type="entry name" value="GALACTOCEREBROSIDASE"/>
    <property type="match status" value="1"/>
</dbReference>
<evidence type="ECO:0000256" key="3">
    <source>
        <dbReference type="ARBA" id="ARBA00022919"/>
    </source>
</evidence>
<evidence type="ECO:0000256" key="6">
    <source>
        <dbReference type="SAM" id="SignalP"/>
    </source>
</evidence>
<dbReference type="InterPro" id="IPR013785">
    <property type="entry name" value="Aldolase_TIM"/>
</dbReference>
<dbReference type="SUPFAM" id="SSF51445">
    <property type="entry name" value="(Trans)glycosidases"/>
    <property type="match status" value="1"/>
</dbReference>
<dbReference type="Pfam" id="PF21708">
    <property type="entry name" value="Glyco_hydro_59_C"/>
    <property type="match status" value="1"/>
</dbReference>
<keyword evidence="3" id="KW-0746">Sphingolipid metabolism</keyword>
<feature type="domain" description="Glycosyl hydrolase family 59 C-terminal lectin" evidence="8">
    <location>
        <begin position="542"/>
        <end position="608"/>
    </location>
</feature>
<comment type="caution">
    <text evidence="9">The sequence shown here is derived from an EMBL/GenBank/DDBJ whole genome shotgun (WGS) entry which is preliminary data.</text>
</comment>
<proteinExistence type="inferred from homology"/>
<organism evidence="9 10">
    <name type="scientific">Nocardioides immobilis</name>
    <dbReference type="NCBI Taxonomy" id="2049295"/>
    <lineage>
        <taxon>Bacteria</taxon>
        <taxon>Bacillati</taxon>
        <taxon>Actinomycetota</taxon>
        <taxon>Actinomycetes</taxon>
        <taxon>Propionibacteriales</taxon>
        <taxon>Nocardioidaceae</taxon>
        <taxon>Nocardioides</taxon>
    </lineage>
</organism>
<dbReference type="InterPro" id="IPR049162">
    <property type="entry name" value="GH59_C"/>
</dbReference>
<evidence type="ECO:0000259" key="7">
    <source>
        <dbReference type="Pfam" id="PF02057"/>
    </source>
</evidence>
<keyword evidence="6" id="KW-0732">Signal</keyword>
<dbReference type="AlphaFoldDB" id="A0A417XTU7"/>
<keyword evidence="4" id="KW-0442">Lipid degradation</keyword>
<dbReference type="GO" id="GO:0016020">
    <property type="term" value="C:membrane"/>
    <property type="evidence" value="ECO:0007669"/>
    <property type="project" value="GOC"/>
</dbReference>
<gene>
    <name evidence="9" type="ORF">D0Z08_28420</name>
</gene>
<keyword evidence="3" id="KW-0443">Lipid metabolism</keyword>
<dbReference type="Pfam" id="PF02057">
    <property type="entry name" value="Glyco_hydro_59"/>
    <property type="match status" value="1"/>
</dbReference>
<dbReference type="Gene3D" id="2.60.120.560">
    <property type="entry name" value="Exo-inulinase, domain 1"/>
    <property type="match status" value="1"/>
</dbReference>
<feature type="domain" description="Glycosyl hydrolase family 59 catalytic" evidence="7">
    <location>
        <begin position="75"/>
        <end position="391"/>
    </location>
</feature>
<dbReference type="InterPro" id="IPR001286">
    <property type="entry name" value="Glyco_hydro_59"/>
</dbReference>
<dbReference type="InterPro" id="IPR049161">
    <property type="entry name" value="GH59_cat"/>
</dbReference>
<evidence type="ECO:0000256" key="1">
    <source>
        <dbReference type="ARBA" id="ARBA00005637"/>
    </source>
</evidence>
<dbReference type="OrthoDB" id="9802318at2"/>
<evidence type="ECO:0000256" key="5">
    <source>
        <dbReference type="ARBA" id="ARBA00033098"/>
    </source>
</evidence>
<dbReference type="GO" id="GO:0006683">
    <property type="term" value="P:galactosylceramide catabolic process"/>
    <property type="evidence" value="ECO:0007669"/>
    <property type="project" value="InterPro"/>
</dbReference>
<dbReference type="EMBL" id="QXGH01000042">
    <property type="protein sequence ID" value="RHW23647.1"/>
    <property type="molecule type" value="Genomic_DNA"/>
</dbReference>
<evidence type="ECO:0000256" key="2">
    <source>
        <dbReference type="ARBA" id="ARBA00012657"/>
    </source>
</evidence>
<dbReference type="Gene3D" id="3.20.20.80">
    <property type="entry name" value="Glycosidases"/>
    <property type="match status" value="1"/>
</dbReference>
<dbReference type="EC" id="3.2.1.46" evidence="2"/>
<dbReference type="GO" id="GO:0005764">
    <property type="term" value="C:lysosome"/>
    <property type="evidence" value="ECO:0007669"/>
    <property type="project" value="TreeGrafter"/>
</dbReference>
<dbReference type="Proteomes" id="UP000283644">
    <property type="component" value="Unassembled WGS sequence"/>
</dbReference>
<dbReference type="Gene3D" id="3.20.20.70">
    <property type="entry name" value="Aldolase class I"/>
    <property type="match status" value="1"/>
</dbReference>
<comment type="similarity">
    <text evidence="1">Belongs to the glycosyl hydrolase 59 family.</text>
</comment>
<sequence length="734" mass="80138">MHRRTSRVIAATSRSRRCAAVLASAALALAPAPVAAQSAALPNLAPAVQAKSALVAAAGDITPIVVSKQGAGRRFDGVGALSAGAASRLLVDYPEPQRSRILDYLFKPNFGASFQMLKVELGGDANSTGGTEPSHMRSSNEVNCYRGYEWWIMKEAKKRNPSIKLLGLEWGAPGWVGAGTGTVWTKQNIRYYISWVDCARKHGLKIDYLGGWNEKSYDVEWFKDLRAALDRRGYKDVGIVGDDGVNNWRFAEEMASDPDLYRAIDVAGVHYPCGFPNGETCPSTPGAQRLGKPLWASEQTPFQVRANVSGLPIVTTFDNFDSYNTGAGRMAGQLNRVYIDGAMTGTIIWNLIWSSYPGLPFEGAGPILADTPWSGTFRLGKTMWSIAHTTQFARPGWRYVNTGSKRLPAGGSVVTLRSGARSKTPQRWSSIVETSDASEAQRLRFQLERGMSADPVHVWATNLDSTSNGDSFRRVATIRPRLRAFVFDAQPGFVYSLTTSRGQKKGETGQMPPQRAFPFPYADDFSRYEAGRIPRYLSDFGGSFEVAPCAGQPGRCLEQKVTQEPVRWQLTPAPATLIGDPHWSNYTVTSDAYIPESGYVEIVGRASAPQVAFFPGFASGLEGYHFRIDAQGEWLLYRQTATETFDPTGANNSFVPIIVDTPLATGTDPSLVGKSWHKMQMRLLGPTITISLDDKLLIAVADPVHTAGQAALAVSRWNRGQFRNIAIDEAAVVN</sequence>
<feature type="chain" id="PRO_5019276952" description="galactosylceramidase" evidence="6">
    <location>
        <begin position="37"/>
        <end position="734"/>
    </location>
</feature>
<dbReference type="InterPro" id="IPR017853">
    <property type="entry name" value="GH"/>
</dbReference>